<evidence type="ECO:0000313" key="2">
    <source>
        <dbReference type="EMBL" id="MBB6677893.1"/>
    </source>
</evidence>
<organism evidence="2 3">
    <name type="scientific">Cohnella lubricantis</name>
    <dbReference type="NCBI Taxonomy" id="2163172"/>
    <lineage>
        <taxon>Bacteria</taxon>
        <taxon>Bacillati</taxon>
        <taxon>Bacillota</taxon>
        <taxon>Bacilli</taxon>
        <taxon>Bacillales</taxon>
        <taxon>Paenibacillaceae</taxon>
        <taxon>Cohnella</taxon>
    </lineage>
</organism>
<dbReference type="EMBL" id="JACJVN010000039">
    <property type="protein sequence ID" value="MBB6677893.1"/>
    <property type="molecule type" value="Genomic_DNA"/>
</dbReference>
<feature type="signal peptide" evidence="1">
    <location>
        <begin position="1"/>
        <end position="25"/>
    </location>
</feature>
<dbReference type="RefSeq" id="WP_185179166.1">
    <property type="nucleotide sequence ID" value="NZ_CBCSEP010000017.1"/>
</dbReference>
<dbReference type="Proteomes" id="UP000574133">
    <property type="component" value="Unassembled WGS sequence"/>
</dbReference>
<evidence type="ECO:0000313" key="3">
    <source>
        <dbReference type="Proteomes" id="UP000574133"/>
    </source>
</evidence>
<keyword evidence="3" id="KW-1185">Reference proteome</keyword>
<feature type="chain" id="PRO_5038370298" evidence="1">
    <location>
        <begin position="26"/>
        <end position="376"/>
    </location>
</feature>
<keyword evidence="1" id="KW-0732">Signal</keyword>
<reference evidence="2 3" key="1">
    <citation type="submission" date="2020-08" db="EMBL/GenBank/DDBJ databases">
        <title>Cohnella phylogeny.</title>
        <authorList>
            <person name="Dunlap C."/>
        </authorList>
    </citation>
    <scope>NUCLEOTIDE SEQUENCE [LARGE SCALE GENOMIC DNA]</scope>
    <source>
        <strain evidence="2 3">DSM 103658</strain>
    </source>
</reference>
<protein>
    <submittedName>
        <fullName evidence="2">Uncharacterized protein</fullName>
    </submittedName>
</protein>
<gene>
    <name evidence="2" type="ORF">H4Q31_11220</name>
</gene>
<accession>A0A841T8R2</accession>
<dbReference type="AlphaFoldDB" id="A0A841T8R2"/>
<comment type="caution">
    <text evidence="2">The sequence shown here is derived from an EMBL/GenBank/DDBJ whole genome shotgun (WGS) entry which is preliminary data.</text>
</comment>
<sequence>MRSYRLSIKANMLMALALLFCTAAANPDSVRLEIRASPKATLVTGTEAPSAAMDKLEAAEPLNPPLVTPSLTDVYLTSPAGTYRLDANGFWWDESLSHRLKLPRSLSRRLSKQSRAMRKHHYGELMAWEDAKRIIPRKSTFAITDVETGLTFRVQNRAGSDHADVQPLTKEDTRIMSLIYDQGWSWRRKAIIVTAGDRRIAASMNGKPHGGDGIPGNGFSGHFCVHFLGSSTHRSEHPDPIHQLMVHKAAGKLRSYLDESSPDRLAQSLIIALDHRETETIRMIAEGMDARRFALLAAQAQKLSAIRLSDPSSTEPEASSGLLAYEMDRRVSAIYLRGGRRNDKLHMIFTRPSLEAPWRLLEVNPWTRDEVEADPG</sequence>
<proteinExistence type="predicted"/>
<evidence type="ECO:0000256" key="1">
    <source>
        <dbReference type="SAM" id="SignalP"/>
    </source>
</evidence>
<name>A0A841T8R2_9BACL</name>